<protein>
    <submittedName>
        <fullName evidence="1">Uncharacterized protein</fullName>
    </submittedName>
</protein>
<organism evidence="1">
    <name type="scientific">Rhizophora mucronata</name>
    <name type="common">Asiatic mangrove</name>
    <dbReference type="NCBI Taxonomy" id="61149"/>
    <lineage>
        <taxon>Eukaryota</taxon>
        <taxon>Viridiplantae</taxon>
        <taxon>Streptophyta</taxon>
        <taxon>Embryophyta</taxon>
        <taxon>Tracheophyta</taxon>
        <taxon>Spermatophyta</taxon>
        <taxon>Magnoliopsida</taxon>
        <taxon>eudicotyledons</taxon>
        <taxon>Gunneridae</taxon>
        <taxon>Pentapetalae</taxon>
        <taxon>rosids</taxon>
        <taxon>fabids</taxon>
        <taxon>Malpighiales</taxon>
        <taxon>Rhizophoraceae</taxon>
        <taxon>Rhizophora</taxon>
    </lineage>
</organism>
<dbReference type="AlphaFoldDB" id="A0A2P2LAZ6"/>
<dbReference type="EMBL" id="GGEC01034684">
    <property type="protein sequence ID" value="MBX15168.1"/>
    <property type="molecule type" value="Transcribed_RNA"/>
</dbReference>
<reference evidence="1" key="1">
    <citation type="submission" date="2018-02" db="EMBL/GenBank/DDBJ databases">
        <title>Rhizophora mucronata_Transcriptome.</title>
        <authorList>
            <person name="Meera S.P."/>
            <person name="Sreeshan A."/>
            <person name="Augustine A."/>
        </authorList>
    </citation>
    <scope>NUCLEOTIDE SEQUENCE</scope>
    <source>
        <tissue evidence="1">Leaf</tissue>
    </source>
</reference>
<evidence type="ECO:0000313" key="1">
    <source>
        <dbReference type="EMBL" id="MBX15168.1"/>
    </source>
</evidence>
<name>A0A2P2LAZ6_RHIMU</name>
<proteinExistence type="predicted"/>
<sequence length="41" mass="4572">MSRSPAQRRTASLVAKQIIRIKTTTLCTINTENNSKKDKPA</sequence>
<accession>A0A2P2LAZ6</accession>